<accession>A0A0H3CVR0</accession>
<organism evidence="1 2">
    <name type="scientific">Enterobacter cloacae subsp. cloacae (strain ATCC 13047 / DSM 30054 / NBRC 13535 / NCTC 10005 / WDCM 00083 / NCDC 279-56)</name>
    <dbReference type="NCBI Taxonomy" id="716541"/>
    <lineage>
        <taxon>Bacteria</taxon>
        <taxon>Pseudomonadati</taxon>
        <taxon>Pseudomonadota</taxon>
        <taxon>Gammaproteobacteria</taxon>
        <taxon>Enterobacterales</taxon>
        <taxon>Enterobacteriaceae</taxon>
        <taxon>Enterobacter</taxon>
        <taxon>Enterobacter cloacae complex</taxon>
    </lineage>
</organism>
<protein>
    <submittedName>
        <fullName evidence="1">Uncharacterized protein</fullName>
    </submittedName>
</protein>
<dbReference type="Proteomes" id="UP000002363">
    <property type="component" value="Plasmid pECL_A"/>
</dbReference>
<keyword evidence="2" id="KW-1185">Reference proteome</keyword>
<evidence type="ECO:0000313" key="2">
    <source>
        <dbReference type="Proteomes" id="UP000002363"/>
    </source>
</evidence>
<sequence>MNMKITLSVLFEALIILGHDRVWMEESEFEHIYGYGCYREIHTWDDRTVAWWDDADDTWYLSTEVDVITPFLGPLPKKEGELSEEKCFQLMTLGRY</sequence>
<evidence type="ECO:0000313" key="1">
    <source>
        <dbReference type="EMBL" id="ADF64745.1"/>
    </source>
</evidence>
<name>A0A0H3CVR0_ENTCC</name>
<keyword evidence="1" id="KW-0614">Plasmid</keyword>
<dbReference type="KEGG" id="enc:ECL_A057"/>
<geneLocation type="plasmid" evidence="1 2">
    <name>pECL_A</name>
</geneLocation>
<dbReference type="EnsemblBacteria" id="ADF64745">
    <property type="protein sequence ID" value="ADF64745"/>
    <property type="gene ID" value="ECL_A057"/>
</dbReference>
<gene>
    <name evidence="1" type="ordered locus">ECL_A057</name>
</gene>
<dbReference type="EMBL" id="CP001919">
    <property type="protein sequence ID" value="ADF64745.1"/>
    <property type="molecule type" value="Genomic_DNA"/>
</dbReference>
<dbReference type="RefSeq" id="WP_013087126.1">
    <property type="nucleotide sequence ID" value="NC_014107.1"/>
</dbReference>
<reference evidence="1 2" key="1">
    <citation type="journal article" date="2010" name="J. Bacteriol.">
        <title>Complete genome sequence of Enterobacter cloacae subsp. cloacae type strain ATCC 13047.</title>
        <authorList>
            <person name="Ren Y."/>
            <person name="Ren Y."/>
            <person name="Zhou Z."/>
            <person name="Guo X."/>
            <person name="Li Y."/>
            <person name="Feng L."/>
            <person name="Wang L."/>
        </authorList>
    </citation>
    <scope>NUCLEOTIDE SEQUENCE [LARGE SCALE GENOMIC DNA]</scope>
    <source>
        <strain evidence="2">ATCC 13047 / DSM 30054 / NBRC 13535 / NCTC 10005 / WDCM 00083 / NCDC 279-56</strain>
        <plasmid evidence="1">pECL_A</plasmid>
    </source>
</reference>
<dbReference type="HOGENOM" id="CLU_2356058_0_0_6"/>
<dbReference type="AlphaFoldDB" id="A0A0H3CVR0"/>
<proteinExistence type="predicted"/>
<dbReference type="OrthoDB" id="6613771at2"/>